<accession>A0A976BE21</accession>
<reference evidence="1 2" key="1">
    <citation type="submission" date="2018-01" db="EMBL/GenBank/DDBJ databases">
        <authorList>
            <person name="Clerissi C."/>
        </authorList>
    </citation>
    <scope>NUCLEOTIDE SEQUENCE [LARGE SCALE GENOMIC DNA]</scope>
    <source>
        <strain evidence="1">Cupriavidus oxalaticus LMG 2235</strain>
    </source>
</reference>
<dbReference type="AlphaFoldDB" id="A0A976BE21"/>
<proteinExistence type="predicted"/>
<comment type="caution">
    <text evidence="1">The sequence shown here is derived from an EMBL/GenBank/DDBJ whole genome shotgun (WGS) entry which is preliminary data.</text>
</comment>
<evidence type="ECO:0000313" key="2">
    <source>
        <dbReference type="Proteomes" id="UP000256862"/>
    </source>
</evidence>
<gene>
    <name evidence="1" type="ORF">CO2235_230400</name>
</gene>
<dbReference type="EMBL" id="OGUS01000124">
    <property type="protein sequence ID" value="SPC15192.1"/>
    <property type="molecule type" value="Genomic_DNA"/>
</dbReference>
<name>A0A976BE21_9BURK</name>
<organism evidence="1 2">
    <name type="scientific">Cupriavidus oxalaticus</name>
    <dbReference type="NCBI Taxonomy" id="96344"/>
    <lineage>
        <taxon>Bacteria</taxon>
        <taxon>Pseudomonadati</taxon>
        <taxon>Pseudomonadota</taxon>
        <taxon>Betaproteobacteria</taxon>
        <taxon>Burkholderiales</taxon>
        <taxon>Burkholderiaceae</taxon>
        <taxon>Cupriavidus</taxon>
    </lineage>
</organism>
<evidence type="ECO:0000313" key="1">
    <source>
        <dbReference type="EMBL" id="SPC15192.1"/>
    </source>
</evidence>
<sequence>MQVQDYVAIILDFRFIAFALAVPPGRACLASQGQAASTICRDCRVPTDFKVDQPRRCWRKAGADGTKTDRRALSHLAD</sequence>
<dbReference type="Proteomes" id="UP000256862">
    <property type="component" value="Chromosome CO2235"/>
</dbReference>
<protein>
    <submittedName>
        <fullName evidence="1">Uncharacterized protein</fullName>
    </submittedName>
</protein>